<dbReference type="EMBL" id="PKPP01000526">
    <property type="protein sequence ID" value="PWA91702.1"/>
    <property type="molecule type" value="Genomic_DNA"/>
</dbReference>
<evidence type="ECO:0000313" key="3">
    <source>
        <dbReference type="Proteomes" id="UP000245207"/>
    </source>
</evidence>
<evidence type="ECO:0000256" key="1">
    <source>
        <dbReference type="SAM" id="MobiDB-lite"/>
    </source>
</evidence>
<dbReference type="AlphaFoldDB" id="A0A2U1Q179"/>
<proteinExistence type="predicted"/>
<feature type="compositionally biased region" description="Basic and acidic residues" evidence="1">
    <location>
        <begin position="225"/>
        <end position="236"/>
    </location>
</feature>
<feature type="region of interest" description="Disordered" evidence="1">
    <location>
        <begin position="211"/>
        <end position="236"/>
    </location>
</feature>
<dbReference type="STRING" id="35608.A0A2U1Q179"/>
<feature type="compositionally biased region" description="Basic residues" evidence="1">
    <location>
        <begin position="215"/>
        <end position="224"/>
    </location>
</feature>
<name>A0A2U1Q179_ARTAN</name>
<dbReference type="OrthoDB" id="620544at2759"/>
<gene>
    <name evidence="2" type="ORF">CTI12_AA088920</name>
</gene>
<accession>A0A2U1Q179</accession>
<comment type="caution">
    <text evidence="2">The sequence shown here is derived from an EMBL/GenBank/DDBJ whole genome shotgun (WGS) entry which is preliminary data.</text>
</comment>
<sequence>MQNVASSLDMVISLMKEVECKENAAEQAKEEAAASGLHILARVDELNKSRNRAKETYDMRYREQYAQKEVLASELKELLFRMSGMLNKGGESLGVLDQMRIALEERLTSAIIDKEFADTEKLQKELCAQEALTNEVNQMKKVVEASERMNRNAVKISKLQEYLIDCSHVVNMLKGDEPDKSEHVNLLKELLDLEVPLNEILSSSQTSSILAPIKPRYKPQPKRAKTVDKNETPKESADSLVLSDLAKISDKVKDVNMLKEKLDYAVPLPSNKSSLEKVNECKNVVAEIAKEGRAMSSECLAVSKSTITSDNFGENPNREISDPCQFPVKDPSGGISSAPPSLSLTRPPTPHTLNHYVPSPPPSQLLQQPNFYTPAVTQPPQHHQLPPCCDYHQHRQADYFNKLKQEAVLNSTQAVHMLSEVQKMLTGWFDGIPSLDEQLVQYKA</sequence>
<dbReference type="Proteomes" id="UP000245207">
    <property type="component" value="Unassembled WGS sequence"/>
</dbReference>
<evidence type="ECO:0000313" key="2">
    <source>
        <dbReference type="EMBL" id="PWA91702.1"/>
    </source>
</evidence>
<reference evidence="2 3" key="1">
    <citation type="journal article" date="2018" name="Mol. Plant">
        <title>The genome of Artemisia annua provides insight into the evolution of Asteraceae family and artemisinin biosynthesis.</title>
        <authorList>
            <person name="Shen Q."/>
            <person name="Zhang L."/>
            <person name="Liao Z."/>
            <person name="Wang S."/>
            <person name="Yan T."/>
            <person name="Shi P."/>
            <person name="Liu M."/>
            <person name="Fu X."/>
            <person name="Pan Q."/>
            <person name="Wang Y."/>
            <person name="Lv Z."/>
            <person name="Lu X."/>
            <person name="Zhang F."/>
            <person name="Jiang W."/>
            <person name="Ma Y."/>
            <person name="Chen M."/>
            <person name="Hao X."/>
            <person name="Li L."/>
            <person name="Tang Y."/>
            <person name="Lv G."/>
            <person name="Zhou Y."/>
            <person name="Sun X."/>
            <person name="Brodelius P.E."/>
            <person name="Rose J.K.C."/>
            <person name="Tang K."/>
        </authorList>
    </citation>
    <scope>NUCLEOTIDE SEQUENCE [LARGE SCALE GENOMIC DNA]</scope>
    <source>
        <strain evidence="3">cv. Huhao1</strain>
        <tissue evidence="2">Leaf</tissue>
    </source>
</reference>
<protein>
    <submittedName>
        <fullName evidence="2">Stress response protein NST1</fullName>
    </submittedName>
</protein>
<dbReference type="PANTHER" id="PTHR48459">
    <property type="entry name" value="CUE DOMAIN-CONTAINING PROTEIN"/>
    <property type="match status" value="1"/>
</dbReference>
<organism evidence="2 3">
    <name type="scientific">Artemisia annua</name>
    <name type="common">Sweet wormwood</name>
    <dbReference type="NCBI Taxonomy" id="35608"/>
    <lineage>
        <taxon>Eukaryota</taxon>
        <taxon>Viridiplantae</taxon>
        <taxon>Streptophyta</taxon>
        <taxon>Embryophyta</taxon>
        <taxon>Tracheophyta</taxon>
        <taxon>Spermatophyta</taxon>
        <taxon>Magnoliopsida</taxon>
        <taxon>eudicotyledons</taxon>
        <taxon>Gunneridae</taxon>
        <taxon>Pentapetalae</taxon>
        <taxon>asterids</taxon>
        <taxon>campanulids</taxon>
        <taxon>Asterales</taxon>
        <taxon>Asteraceae</taxon>
        <taxon>Asteroideae</taxon>
        <taxon>Anthemideae</taxon>
        <taxon>Artemisiinae</taxon>
        <taxon>Artemisia</taxon>
    </lineage>
</organism>
<dbReference type="PANTHER" id="PTHR48459:SF1">
    <property type="entry name" value="CUE DOMAIN-CONTAINING PROTEIN"/>
    <property type="match status" value="1"/>
</dbReference>
<keyword evidence="3" id="KW-1185">Reference proteome</keyword>